<evidence type="ECO:0000313" key="8">
    <source>
        <dbReference type="EMBL" id="QOT14805.1"/>
    </source>
</evidence>
<dbReference type="Proteomes" id="UP000181580">
    <property type="component" value="Segment"/>
</dbReference>
<dbReference type="EMBL" id="EU499381">
    <property type="protein sequence ID" value="ACF94847.1"/>
    <property type="molecule type" value="Genomic_DNA"/>
</dbReference>
<proteinExistence type="predicted"/>
<dbReference type="EMBL" id="MT797629">
    <property type="protein sequence ID" value="QOT14108.1"/>
    <property type="molecule type" value="Genomic_DNA"/>
</dbReference>
<dbReference type="EMBL" id="JQ836662">
    <property type="protein sequence ID" value="AFM75608.1"/>
    <property type="molecule type" value="Genomic_DNA"/>
</dbReference>
<dbReference type="EMBL" id="JQ806361">
    <property type="protein sequence ID" value="AFM74690.1"/>
    <property type="molecule type" value="Genomic_DNA"/>
</dbReference>
<reference evidence="3 12" key="1">
    <citation type="journal article" date="2007" name="Arch. Virol.">
        <title>Sequence determination of variable regions within the genomes of gallid herpesvirus-2 pathotypes.</title>
        <authorList>
            <person name="Spatz S.J."/>
            <person name="Silva R.F."/>
        </authorList>
    </citation>
    <scope>NUCLEOTIDE SEQUENCE [LARGE SCALE GENOMIC DNA]</scope>
    <source>
        <strain evidence="3">CU-2</strain>
    </source>
</reference>
<reference evidence="3 12" key="4">
    <citation type="journal article" date="2008" name="Virus Genes">
        <title>Sequence determination of a mildly virulent strain (CU-2) of Gallid herpesvirus type 2 using 454 pyrosequencing.</title>
        <authorList>
            <person name="Spatz S.J."/>
            <person name="Rue C.A."/>
        </authorList>
    </citation>
    <scope>NUCLEOTIDE SEQUENCE [LARGE SCALE GENOMIC DNA]</scope>
    <source>
        <strain evidence="3">CU-2</strain>
    </source>
</reference>
<dbReference type="EMBL" id="EF523390">
    <property type="protein sequence ID" value="ABR13203.1"/>
    <property type="molecule type" value="Genomic_DNA"/>
</dbReference>
<dbReference type="EMBL" id="JQ314003">
    <property type="protein sequence ID" value="AEZ51778.1"/>
    <property type="molecule type" value="Genomic_DNA"/>
</dbReference>
<dbReference type="Proteomes" id="UP000180974">
    <property type="component" value="Segment"/>
</dbReference>
<dbReference type="Proteomes" id="UP000143489">
    <property type="component" value="Segment"/>
</dbReference>
<dbReference type="Proteomes" id="UP000133397">
    <property type="component" value="Segment"/>
</dbReference>
<protein>
    <submittedName>
        <fullName evidence="1">Uncharacterized protein</fullName>
    </submittedName>
</protein>
<dbReference type="EMBL" id="DQ530348">
    <property type="protein sequence ID" value="ABF72356.1"/>
    <property type="molecule type" value="Genomic_DNA"/>
</dbReference>
<dbReference type="EMBL" id="MT872313">
    <property type="protein sequence ID" value="QOT14805.1"/>
    <property type="molecule type" value="Genomic_DNA"/>
</dbReference>
<dbReference type="EMBL" id="JQ820250">
    <property type="protein sequence ID" value="AFM75430.1"/>
    <property type="molecule type" value="Genomic_DNA"/>
</dbReference>
<reference evidence="7" key="7">
    <citation type="submission" date="2020-07" db="EMBL/GenBank/DDBJ databases">
        <title>Distinct polymorphisms in a single herpesvirus gene are capable of enhancing virulence and mediate vaccinal resistance.</title>
        <authorList>
            <person name="Conradie A.M."/>
            <person name="Bertzbach L.D."/>
            <person name="Trimpert J."/>
            <person name="Patria J.N."/>
            <person name="Murata S."/>
            <person name="Parcells M.S."/>
            <person name="Kaufer B.B."/>
        </authorList>
    </citation>
    <scope>NUCLEOTIDE SEQUENCE</scope>
</reference>
<evidence type="ECO:0000313" key="4">
    <source>
        <dbReference type="EMBL" id="AEZ51778.1"/>
    </source>
</evidence>
<evidence type="ECO:0000313" key="7">
    <source>
        <dbReference type="EMBL" id="QOT14294.1"/>
    </source>
</evidence>
<evidence type="ECO:0000313" key="10">
    <source>
        <dbReference type="Proteomes" id="UP000133397"/>
    </source>
</evidence>
<reference evidence="6" key="8">
    <citation type="submission" date="2020-07" db="EMBL/GenBank/DDBJ databases">
        <title>Distinct polymorphisms in a single herpesvirus gene are capable of enhancing virulence and mediate vaccinal resistance.</title>
        <authorList>
            <person name="Conradie A.M."/>
            <person name="Bertzbach L.D."/>
            <person name="Trimpert J.D."/>
            <person name="Patria J.N."/>
            <person name="Murata S."/>
            <person name="Parcells M.S."/>
            <person name="Kaufer B.B."/>
        </authorList>
    </citation>
    <scope>NUCLEOTIDE SEQUENCE</scope>
</reference>
<dbReference type="Proteomes" id="UP000181598">
    <property type="component" value="Segment"/>
</dbReference>
<dbReference type="EMBL" id="MT813453">
    <property type="protein sequence ID" value="QOT14661.1"/>
    <property type="molecule type" value="Genomic_DNA"/>
</dbReference>
<evidence type="ECO:0000313" key="6">
    <source>
        <dbReference type="EMBL" id="QOT14108.1"/>
    </source>
</evidence>
<reference evidence="8" key="9">
    <citation type="submission" date="2020-08" db="EMBL/GenBank/DDBJ databases">
        <title>Marek's disease virus requires both copies of the inverted repeat regions for efficient in vivo replication and pathogenesis.</title>
        <authorList>
            <person name="Conradie A.M."/>
            <person name="Kaufer B."/>
        </authorList>
    </citation>
    <scope>NUCLEOTIDE SEQUENCE</scope>
</reference>
<reference evidence="4 10" key="5">
    <citation type="journal article" date="2012" name="Virus Genes">
        <title>Genome sequence determination and analysis of a Chinese virulent strain, LMS, of Gallid herpesvirus type 2.</title>
        <authorList>
            <person name="Cheng Y."/>
            <person name="Cong F."/>
            <person name="Zhang Y.P."/>
            <person name="Li Z.J."/>
            <person name="Xu N.N."/>
            <person name="Hou G.Y."/>
            <person name="Liu C.J."/>
        </authorList>
    </citation>
    <scope>NUCLEOTIDE SEQUENCE [LARGE SCALE GENOMIC DNA]</scope>
    <source>
        <strain evidence="4">LMS</strain>
    </source>
</reference>
<evidence type="ECO:0000313" key="14">
    <source>
        <dbReference type="Proteomes" id="UP000149312"/>
    </source>
</evidence>
<evidence type="ECO:0000313" key="5">
    <source>
        <dbReference type="EMBL" id="AFM74690.1"/>
    </source>
</evidence>
<evidence type="ECO:0000313" key="2">
    <source>
        <dbReference type="EMBL" id="ABR13203.1"/>
    </source>
</evidence>
<organism evidence="1 14">
    <name type="scientific">Gallid alphaherpesvirus 2</name>
    <dbReference type="NCBI Taxonomy" id="10390"/>
    <lineage>
        <taxon>Viruses</taxon>
        <taxon>Duplodnaviria</taxon>
        <taxon>Heunggongvirae</taxon>
        <taxon>Peploviricota</taxon>
        <taxon>Herviviricetes</taxon>
        <taxon>Herpesvirales</taxon>
        <taxon>Orthoherpesviridae</taxon>
        <taxon>Alphaherpesvirinae</taxon>
        <taxon>Mardivirus</taxon>
        <taxon>Mardivirus gallidalpha2</taxon>
    </lineage>
</organism>
<evidence type="ECO:0000313" key="12">
    <source>
        <dbReference type="Proteomes" id="UP000134498"/>
    </source>
</evidence>
<sequence>MSIRRTFFSYKRETVQYPACPRQHQYIMIVNRVSISSCVRGARSIHRKARPTIFLVGSVGWNGEAEISYSLSVTVILSNISPHKRDDGGFPAFIAAWEIVAAVNMVLARLRTDLGNSATCSPPAESIS</sequence>
<evidence type="ECO:0000313" key="11">
    <source>
        <dbReference type="Proteomes" id="UP000134084"/>
    </source>
</evidence>
<evidence type="ECO:0000313" key="1">
    <source>
        <dbReference type="EMBL" id="ABF72356.1"/>
    </source>
</evidence>
<evidence type="ECO:0000313" key="3">
    <source>
        <dbReference type="EMBL" id="ACF94847.1"/>
    </source>
</evidence>
<evidence type="ECO:0000313" key="9">
    <source>
        <dbReference type="EMBL" id="QOT14942.1"/>
    </source>
</evidence>
<dbReference type="EMBL" id="JQ809691">
    <property type="protein sequence ID" value="AFM75066.1"/>
    <property type="molecule type" value="Genomic_DNA"/>
</dbReference>
<reference evidence="2 13" key="3">
    <citation type="journal article" date="2007" name="Virus Genes">
        <title>Comparative sequence analysis of a highly oncogenic but horizontal spread-defective clone of Marek's disease virus.</title>
        <authorList>
            <person name="Spatz S.J."/>
            <person name="Zhao Y."/>
            <person name="Petherbridge L."/>
            <person name="Smith L.P."/>
            <person name="Baigent S.J."/>
            <person name="Nair V."/>
        </authorList>
    </citation>
    <scope>NUCLEOTIDE SEQUENCE [LARGE SCALE GENOMIC DNA]</scope>
    <source>
        <strain evidence="2">RB-1B</strain>
    </source>
</reference>
<reference evidence="9" key="10">
    <citation type="submission" date="2020-09" db="EMBL/GenBank/DDBJ databases">
        <title>Functional analysis of genomic repeat regions in Marek's disease virus replication and pathogenesis.</title>
        <authorList>
            <person name="Vychodil T."/>
            <person name="Conradie A.M."/>
            <person name="Trimpert J."/>
            <person name="Aswad A."/>
            <person name="Bertzbach L.D."/>
            <person name="Kaufer B."/>
        </authorList>
    </citation>
    <scope>NUCLEOTIDE SEQUENCE</scope>
</reference>
<dbReference type="EMBL" id="JQ809692">
    <property type="protein sequence ID" value="AFM75249.1"/>
    <property type="molecule type" value="Genomic_DNA"/>
</dbReference>
<dbReference type="Proteomes" id="UP000180864">
    <property type="component" value="Segment"/>
</dbReference>
<dbReference type="EMBL" id="JQ806362">
    <property type="protein sequence ID" value="AFM74878.1"/>
    <property type="molecule type" value="Genomic_DNA"/>
</dbReference>
<evidence type="ECO:0000313" key="15">
    <source>
        <dbReference type="Proteomes" id="UP000180864"/>
    </source>
</evidence>
<dbReference type="EMBL" id="MT955328">
    <property type="protein sequence ID" value="QOT14942.1"/>
    <property type="molecule type" value="Genomic_DNA"/>
</dbReference>
<name>Q19B31_9ALPH</name>
<dbReference type="EMBL" id="MT797631">
    <property type="protein sequence ID" value="QOT14480.1"/>
    <property type="molecule type" value="Genomic_DNA"/>
</dbReference>
<accession>Q19B31</accession>
<dbReference type="Proteomes" id="UP000149312">
    <property type="component" value="Segment"/>
</dbReference>
<gene>
    <name evidence="1" type="ORF">MDV089.5</name>
</gene>
<dbReference type="Proteomes" id="UP000134084">
    <property type="component" value="Segment"/>
</dbReference>
<reference evidence="1 14" key="2">
    <citation type="journal article" date="2007" name="J. Gen. Virol.">
        <title>Comparative full-length sequence analysis of oncogenic and vaccine (Rispens) strains of Marek's disease virus.</title>
        <authorList>
            <person name="Spatz S.J."/>
            <person name="Petherbridge L."/>
            <person name="Zhao Y."/>
            <person name="Nair V."/>
        </authorList>
    </citation>
    <scope>NUCLEOTIDE SEQUENCE [LARGE SCALE GENOMIC DNA]</scope>
    <source>
        <strain evidence="1">CVI988</strain>
    </source>
</reference>
<reference evidence="11 15" key="6">
    <citation type="journal article" date="2012" name="Virus Genes">
        <title>Dynamic equilibrium of Marek's disease genomes during in vitro serial passage.</title>
        <authorList>
            <person name="Spatz S.J."/>
            <person name="Volkening J.D."/>
            <person name="Gimeno I.M."/>
            <person name="Heidari M."/>
            <person name="Witter R.L."/>
        </authorList>
    </citation>
    <scope>NUCLEOTIDE SEQUENCE [LARGE SCALE GENOMIC DNA]</scope>
    <source>
        <strain evidence="5">648a</strain>
    </source>
</reference>
<dbReference type="EMBL" id="MT797630">
    <property type="protein sequence ID" value="QOT14294.1"/>
    <property type="molecule type" value="Genomic_DNA"/>
</dbReference>
<dbReference type="Proteomes" id="UP000134498">
    <property type="component" value="Genome"/>
</dbReference>
<evidence type="ECO:0000313" key="13">
    <source>
        <dbReference type="Proteomes" id="UP000143489"/>
    </source>
</evidence>
<dbReference type="EMBL" id="MT994392">
    <property type="protein sequence ID" value="QOT15078.1"/>
    <property type="molecule type" value="Genomic_DNA"/>
</dbReference>
<dbReference type="Proteomes" id="UP000181470">
    <property type="component" value="Segment"/>
</dbReference>